<dbReference type="Proteomes" id="UP000199437">
    <property type="component" value="Unassembled WGS sequence"/>
</dbReference>
<sequence>MRIRKHDLNNMDRKIKKSKFTPKRIITVVGIGAILFLILYVFVLADNSSKLNVELDKISVAAVTEGPFQEYIPIEGTVQPKTTIFLDAKVGGNVQEKLLEGGVAVTKGDTILKLENSSLEMSYINQQTQTNRLRNEIENTNNGLQQSLFNSKARVITLDFDIDEAKDQLMRTEQLYKDQVATEQQYLNAKRQYNRLLATRENTLKQMEFDSINSVTQVKQNEQRLVTSQESLEIVRGQLNDLWVTAPIDGLLSTVNAEIGQSIGQGTTIAQIDDLDGFKISANVDQHYLPRVYEGLVGTYDFAGQTYSLEIRKKFPEIINGQFVVEMIGEIPEGVRRGQTISIRLQLSEEKNAIQIPRGSFFQTTGGNWIFVLNEDESEAVRRNIRIGNQTPRHYEVLEGLRPGEKVIFSSYDGYDDKDKLVIKK</sequence>
<dbReference type="InterPro" id="IPR058627">
    <property type="entry name" value="MdtA-like_C"/>
</dbReference>
<dbReference type="PANTHER" id="PTHR32347:SF23">
    <property type="entry name" value="BLL5650 PROTEIN"/>
    <property type="match status" value="1"/>
</dbReference>
<dbReference type="PANTHER" id="PTHR32347">
    <property type="entry name" value="EFFLUX SYSTEM COMPONENT YKNX-RELATED"/>
    <property type="match status" value="1"/>
</dbReference>
<feature type="domain" description="Multidrug resistance protein MdtA-like C-terminal permuted SH3" evidence="5">
    <location>
        <begin position="352"/>
        <end position="411"/>
    </location>
</feature>
<evidence type="ECO:0000259" key="5">
    <source>
        <dbReference type="Pfam" id="PF25967"/>
    </source>
</evidence>
<dbReference type="Pfam" id="PF25967">
    <property type="entry name" value="RND-MFP_C"/>
    <property type="match status" value="1"/>
</dbReference>
<gene>
    <name evidence="6" type="ORF">SAMN05216290_3563</name>
</gene>
<keyword evidence="3" id="KW-0175">Coiled coil</keyword>
<dbReference type="GO" id="GO:0022857">
    <property type="term" value="F:transmembrane transporter activity"/>
    <property type="evidence" value="ECO:0007669"/>
    <property type="project" value="InterPro"/>
</dbReference>
<dbReference type="Gene3D" id="2.40.420.20">
    <property type="match status" value="1"/>
</dbReference>
<dbReference type="Gene3D" id="2.40.30.170">
    <property type="match status" value="1"/>
</dbReference>
<evidence type="ECO:0000256" key="1">
    <source>
        <dbReference type="ARBA" id="ARBA00004196"/>
    </source>
</evidence>
<proteinExistence type="inferred from homology"/>
<name>A0A1I0RH93_9BACT</name>
<feature type="transmembrane region" description="Helical" evidence="4">
    <location>
        <begin position="21"/>
        <end position="43"/>
    </location>
</feature>
<organism evidence="6 7">
    <name type="scientific">Roseivirga pacifica</name>
    <dbReference type="NCBI Taxonomy" id="1267423"/>
    <lineage>
        <taxon>Bacteria</taxon>
        <taxon>Pseudomonadati</taxon>
        <taxon>Bacteroidota</taxon>
        <taxon>Cytophagia</taxon>
        <taxon>Cytophagales</taxon>
        <taxon>Roseivirgaceae</taxon>
        <taxon>Roseivirga</taxon>
    </lineage>
</organism>
<dbReference type="Gene3D" id="1.10.287.470">
    <property type="entry name" value="Helix hairpin bin"/>
    <property type="match status" value="1"/>
</dbReference>
<keyword evidence="4" id="KW-1133">Transmembrane helix</keyword>
<evidence type="ECO:0000256" key="2">
    <source>
        <dbReference type="ARBA" id="ARBA00009477"/>
    </source>
</evidence>
<accession>A0A1I0RH93</accession>
<keyword evidence="4" id="KW-0812">Transmembrane</keyword>
<keyword evidence="7" id="KW-1185">Reference proteome</keyword>
<dbReference type="InterPro" id="IPR006143">
    <property type="entry name" value="RND_pump_MFP"/>
</dbReference>
<comment type="similarity">
    <text evidence="2">Belongs to the membrane fusion protein (MFP) (TC 8.A.1) family.</text>
</comment>
<evidence type="ECO:0000313" key="7">
    <source>
        <dbReference type="Proteomes" id="UP000199437"/>
    </source>
</evidence>
<evidence type="ECO:0000256" key="4">
    <source>
        <dbReference type="SAM" id="Phobius"/>
    </source>
</evidence>
<keyword evidence="4" id="KW-0472">Membrane</keyword>
<comment type="subcellular location">
    <subcellularLocation>
        <location evidence="1">Cell envelope</location>
    </subcellularLocation>
</comment>
<dbReference type="GO" id="GO:0030313">
    <property type="term" value="C:cell envelope"/>
    <property type="evidence" value="ECO:0007669"/>
    <property type="project" value="UniProtKB-SubCell"/>
</dbReference>
<dbReference type="Gene3D" id="2.40.50.100">
    <property type="match status" value="1"/>
</dbReference>
<evidence type="ECO:0000313" key="6">
    <source>
        <dbReference type="EMBL" id="SEW40245.1"/>
    </source>
</evidence>
<dbReference type="STRING" id="1267423.SAMN05216290_3563"/>
<dbReference type="NCBIfam" id="TIGR01730">
    <property type="entry name" value="RND_mfp"/>
    <property type="match status" value="1"/>
</dbReference>
<evidence type="ECO:0000256" key="3">
    <source>
        <dbReference type="ARBA" id="ARBA00023054"/>
    </source>
</evidence>
<dbReference type="SUPFAM" id="SSF111369">
    <property type="entry name" value="HlyD-like secretion proteins"/>
    <property type="match status" value="1"/>
</dbReference>
<reference evidence="7" key="1">
    <citation type="submission" date="2016-10" db="EMBL/GenBank/DDBJ databases">
        <authorList>
            <person name="Varghese N."/>
            <person name="Submissions S."/>
        </authorList>
    </citation>
    <scope>NUCLEOTIDE SEQUENCE [LARGE SCALE GENOMIC DNA]</scope>
    <source>
        <strain evidence="7">CGMCC 1.12402</strain>
    </source>
</reference>
<protein>
    <submittedName>
        <fullName evidence="6">HlyD family secretion protein</fullName>
    </submittedName>
</protein>
<dbReference type="InterPro" id="IPR050465">
    <property type="entry name" value="UPF0194_transport"/>
</dbReference>
<dbReference type="EMBL" id="FOIR01000004">
    <property type="protein sequence ID" value="SEW40245.1"/>
    <property type="molecule type" value="Genomic_DNA"/>
</dbReference>
<dbReference type="GO" id="GO:0016020">
    <property type="term" value="C:membrane"/>
    <property type="evidence" value="ECO:0007669"/>
    <property type="project" value="InterPro"/>
</dbReference>
<dbReference type="OrthoDB" id="1957187at2"/>
<dbReference type="AlphaFoldDB" id="A0A1I0RH93"/>